<feature type="region of interest" description="Disordered" evidence="3">
    <location>
        <begin position="134"/>
        <end position="157"/>
    </location>
</feature>
<dbReference type="EMBL" id="AMSI01000005">
    <property type="protein sequence ID" value="EKF42632.1"/>
    <property type="molecule type" value="Genomic_DNA"/>
</dbReference>
<feature type="compositionally biased region" description="Polar residues" evidence="3">
    <location>
        <begin position="134"/>
        <end position="143"/>
    </location>
</feature>
<dbReference type="OrthoDB" id="1522627at2"/>
<dbReference type="AlphaFoldDB" id="K2PNL4"/>
<dbReference type="CDD" id="cd01100">
    <property type="entry name" value="APPLE_Factor_XI_like"/>
    <property type="match status" value="1"/>
</dbReference>
<dbReference type="GO" id="GO:0006508">
    <property type="term" value="P:proteolysis"/>
    <property type="evidence" value="ECO:0007669"/>
    <property type="project" value="InterPro"/>
</dbReference>
<keyword evidence="6" id="KW-1185">Reference proteome</keyword>
<reference evidence="5 6" key="1">
    <citation type="journal article" date="2012" name="J. Bacteriol.">
        <title>Genome Sequence of Nitratireductor indicus Type Strain C115.</title>
        <authorList>
            <person name="Lai Q."/>
            <person name="Li G."/>
            <person name="Yu Z."/>
            <person name="Shao Z."/>
        </authorList>
    </citation>
    <scope>NUCLEOTIDE SEQUENCE [LARGE SCALE GENOMIC DNA]</scope>
    <source>
        <strain evidence="5 6">C115</strain>
    </source>
</reference>
<dbReference type="InterPro" id="IPR043504">
    <property type="entry name" value="Peptidase_S1_PA_chymotrypsin"/>
</dbReference>
<protein>
    <recommendedName>
        <fullName evidence="4">Apple domain-containing protein</fullName>
    </recommendedName>
</protein>
<comment type="caution">
    <text evidence="5">The sequence shown here is derived from an EMBL/GenBank/DDBJ whole genome shotgun (WGS) entry which is preliminary data.</text>
</comment>
<evidence type="ECO:0000256" key="3">
    <source>
        <dbReference type="SAM" id="MobiDB-lite"/>
    </source>
</evidence>
<proteinExistence type="predicted"/>
<dbReference type="SUPFAM" id="SSF57414">
    <property type="entry name" value="Hairpin loop containing domain-like"/>
    <property type="match status" value="2"/>
</dbReference>
<dbReference type="GO" id="GO:0005576">
    <property type="term" value="C:extracellular region"/>
    <property type="evidence" value="ECO:0007669"/>
    <property type="project" value="InterPro"/>
</dbReference>
<dbReference type="eggNOG" id="COG2373">
    <property type="taxonomic scope" value="Bacteria"/>
</dbReference>
<sequence>MAAIGYPLSQILSDSVKITTGNINSLVGMGNDTRYLQISTPIQPGNSGGPLVDRSGVVLGVNSATLGLGVIAQTGTVPQNVNFALRGSVLGLFLEARNIAYESADGSELELSTADLAERVSPSTFKILCYGEPSQNPKVSEQPQAPADAPVSLPQPEPYSPKRAFVDKAGYDVIGFDYATLKSVSFSQCRSACIEDPACKAVTYNRAVRFCFLKDDAALLVRNKDALASIAGTKSRDVYTSTISVHSGFDISGRDYRRARGQTFIGCFAECLRDDMCRAFSYVRKTNDCWLKNSVGAITKKAGVDLGIK</sequence>
<evidence type="ECO:0000256" key="2">
    <source>
        <dbReference type="ARBA" id="ARBA00023157"/>
    </source>
</evidence>
<gene>
    <name evidence="5" type="ORF">NA8A_08194</name>
</gene>
<feature type="domain" description="Apple" evidence="4">
    <location>
        <begin position="160"/>
        <end position="243"/>
    </location>
</feature>
<dbReference type="eggNOG" id="COG0265">
    <property type="taxonomic scope" value="Bacteria"/>
</dbReference>
<dbReference type="InterPro" id="IPR009003">
    <property type="entry name" value="Peptidase_S1_PA"/>
</dbReference>
<evidence type="ECO:0000259" key="4">
    <source>
        <dbReference type="PROSITE" id="PS50948"/>
    </source>
</evidence>
<dbReference type="InterPro" id="IPR003609">
    <property type="entry name" value="Pan_app"/>
</dbReference>
<name>K2PNL4_9HYPH</name>
<dbReference type="Pfam" id="PF14295">
    <property type="entry name" value="PAN_4"/>
    <property type="match status" value="1"/>
</dbReference>
<evidence type="ECO:0000313" key="5">
    <source>
        <dbReference type="EMBL" id="EKF42632.1"/>
    </source>
</evidence>
<dbReference type="PROSITE" id="PS50948">
    <property type="entry name" value="PAN"/>
    <property type="match status" value="1"/>
</dbReference>
<dbReference type="Pfam" id="PF13365">
    <property type="entry name" value="Trypsin_2"/>
    <property type="match status" value="1"/>
</dbReference>
<accession>K2PNL4</accession>
<dbReference type="Pfam" id="PF00024">
    <property type="entry name" value="PAN_1"/>
    <property type="match status" value="1"/>
</dbReference>
<organism evidence="5 6">
    <name type="scientific">Nitratireductor indicus C115</name>
    <dbReference type="NCBI Taxonomy" id="1231190"/>
    <lineage>
        <taxon>Bacteria</taxon>
        <taxon>Pseudomonadati</taxon>
        <taxon>Pseudomonadota</taxon>
        <taxon>Alphaproteobacteria</taxon>
        <taxon>Hyphomicrobiales</taxon>
        <taxon>Phyllobacteriaceae</taxon>
        <taxon>Nitratireductor</taxon>
    </lineage>
</organism>
<keyword evidence="2" id="KW-1015">Disulfide bond</keyword>
<dbReference type="Proteomes" id="UP000007374">
    <property type="component" value="Unassembled WGS sequence"/>
</dbReference>
<dbReference type="STRING" id="721133.SAMN05216176_10312"/>
<evidence type="ECO:0000313" key="6">
    <source>
        <dbReference type="Proteomes" id="UP000007374"/>
    </source>
</evidence>
<evidence type="ECO:0000256" key="1">
    <source>
        <dbReference type="ARBA" id="ARBA00022737"/>
    </source>
</evidence>
<dbReference type="Gene3D" id="3.50.4.10">
    <property type="entry name" value="Hepatocyte Growth Factor"/>
    <property type="match status" value="2"/>
</dbReference>
<dbReference type="InterPro" id="IPR000177">
    <property type="entry name" value="Apple"/>
</dbReference>
<dbReference type="Gene3D" id="2.40.10.10">
    <property type="entry name" value="Trypsin-like serine proteases"/>
    <property type="match status" value="1"/>
</dbReference>
<dbReference type="RefSeq" id="WP_009449966.1">
    <property type="nucleotide sequence ID" value="NZ_AMSI01000005.1"/>
</dbReference>
<dbReference type="SUPFAM" id="SSF50494">
    <property type="entry name" value="Trypsin-like serine proteases"/>
    <property type="match status" value="1"/>
</dbReference>
<keyword evidence="1" id="KW-0677">Repeat</keyword>